<dbReference type="PATRIC" id="fig|626887.3.peg.2851"/>
<dbReference type="RefSeq" id="WP_004580808.1">
    <property type="nucleotide sequence ID" value="NZ_AP028878.1"/>
</dbReference>
<reference evidence="1 2" key="1">
    <citation type="journal article" date="2013" name="Genome Announc.">
        <title>Genome Sequence of the Polycyclic Aromatic Hydrocarbon-Degrading Bacterium Strain Marinobacter nanhaiticus D15-8WT.</title>
        <authorList>
            <person name="Cui Z."/>
            <person name="Gao W."/>
            <person name="Li Q."/>
            <person name="Xu G."/>
            <person name="Zheng L."/>
        </authorList>
    </citation>
    <scope>NUCLEOTIDE SEQUENCE [LARGE SCALE GENOMIC DNA]</scope>
    <source>
        <strain evidence="1 2">D15-8W</strain>
    </source>
</reference>
<dbReference type="eggNOG" id="COG3660">
    <property type="taxonomic scope" value="Bacteria"/>
</dbReference>
<protein>
    <recommendedName>
        <fullName evidence="3">Nucleoside-diphosphate sugar epimerase</fullName>
    </recommendedName>
</protein>
<dbReference type="OrthoDB" id="1865at2"/>
<keyword evidence="2" id="KW-1185">Reference proteome</keyword>
<comment type="caution">
    <text evidence="1">The sequence shown here is derived from an EMBL/GenBank/DDBJ whole genome shotgun (WGS) entry which is preliminary data.</text>
</comment>
<dbReference type="SUPFAM" id="SSF53756">
    <property type="entry name" value="UDP-Glycosyltransferase/glycogen phosphorylase"/>
    <property type="match status" value="1"/>
</dbReference>
<organism evidence="1 2">
    <name type="scientific">Marinobacter nanhaiticus D15-8W</name>
    <dbReference type="NCBI Taxonomy" id="626887"/>
    <lineage>
        <taxon>Bacteria</taxon>
        <taxon>Pseudomonadati</taxon>
        <taxon>Pseudomonadota</taxon>
        <taxon>Gammaproteobacteria</taxon>
        <taxon>Pseudomonadales</taxon>
        <taxon>Marinobacteraceae</taxon>
        <taxon>Marinobacter</taxon>
    </lineage>
</organism>
<dbReference type="AlphaFoldDB" id="N6WUN6"/>
<dbReference type="STRING" id="626887.J057_14290"/>
<accession>N6WUN6</accession>
<dbReference type="HOGENOM" id="CLU_938851_0_0_6"/>
<dbReference type="InterPro" id="IPR009367">
    <property type="entry name" value="Elm1-like"/>
</dbReference>
<evidence type="ECO:0000313" key="2">
    <source>
        <dbReference type="Proteomes" id="UP000013165"/>
    </source>
</evidence>
<name>N6WUN6_9GAMM</name>
<proteinExistence type="predicted"/>
<dbReference type="Pfam" id="PF06258">
    <property type="entry name" value="Mito_fiss_Elm1"/>
    <property type="match status" value="1"/>
</dbReference>
<gene>
    <name evidence="1" type="ORF">J057_14290</name>
</gene>
<evidence type="ECO:0000313" key="1">
    <source>
        <dbReference type="EMBL" id="ENO12578.1"/>
    </source>
</evidence>
<dbReference type="EMBL" id="APLQ01000014">
    <property type="protein sequence ID" value="ENO12578.1"/>
    <property type="molecule type" value="Genomic_DNA"/>
</dbReference>
<dbReference type="Proteomes" id="UP000013165">
    <property type="component" value="Unassembled WGS sequence"/>
</dbReference>
<evidence type="ECO:0008006" key="3">
    <source>
        <dbReference type="Google" id="ProtNLM"/>
    </source>
</evidence>
<sequence>MTPELAPVVWLLHDDRRGHQVQLKGLGNRLNARANAQIFWIDCTTTKVSLWRFLLGLPPTLETPEPYIKPDLIIGAGSQTHRLLASLRRKRSAHTAILMRPSFPKGWVKSRIIPAHDGVEEDRDTLVTQGVLNTQTPMAHLTNKHHALILVGGPSKHFNWNGDAVLQQVDHLCQRYPQWRWTVSSSRRTPVEMIDALSRRAGPNLLFRDHRETHANWLAHTLAGCRAAWITPDSVSMVYESLTAGIPTALFDLAAKPYSRVARGVETLRRNGRVGHIEAAEAIMGDNSPRPKALWEADRAARWLLERWRSAQ</sequence>